<name>A0ABT3QEC4_9PROT</name>
<evidence type="ECO:0000313" key="1">
    <source>
        <dbReference type="EMBL" id="MCX2563642.1"/>
    </source>
</evidence>
<dbReference type="EMBL" id="JAPIUZ010000002">
    <property type="protein sequence ID" value="MCX2563642.1"/>
    <property type="molecule type" value="Genomic_DNA"/>
</dbReference>
<evidence type="ECO:0000313" key="2">
    <source>
        <dbReference type="Proteomes" id="UP001301152"/>
    </source>
</evidence>
<comment type="caution">
    <text evidence="1">The sequence shown here is derived from an EMBL/GenBank/DDBJ whole genome shotgun (WGS) entry which is preliminary data.</text>
</comment>
<proteinExistence type="predicted"/>
<dbReference type="Proteomes" id="UP001301152">
    <property type="component" value="Unassembled WGS sequence"/>
</dbReference>
<organism evidence="1 2">
    <name type="scientific">Acetobacter thailandicus</name>
    <dbReference type="NCBI Taxonomy" id="1502842"/>
    <lineage>
        <taxon>Bacteria</taxon>
        <taxon>Pseudomonadati</taxon>
        <taxon>Pseudomonadota</taxon>
        <taxon>Alphaproteobacteria</taxon>
        <taxon>Acetobacterales</taxon>
        <taxon>Acetobacteraceae</taxon>
        <taxon>Acetobacter</taxon>
    </lineage>
</organism>
<dbReference type="RefSeq" id="WP_173559227.1">
    <property type="nucleotide sequence ID" value="NZ_JAPIUZ010000002.1"/>
</dbReference>
<accession>A0ABT3QEC4</accession>
<sequence length="54" mass="6497">MVDSEEEYIGLRAFEELRKSVECSDQTHKQVFSALYDYSKWIKQVYFRLWAASD</sequence>
<gene>
    <name evidence="1" type="ORF">OQ497_06685</name>
</gene>
<protein>
    <submittedName>
        <fullName evidence="1">Uncharacterized protein</fullName>
    </submittedName>
</protein>
<reference evidence="1 2" key="1">
    <citation type="submission" date="2022-11" db="EMBL/GenBank/DDBJ databases">
        <title>Genome sequencing of Acetobacter type strain.</title>
        <authorList>
            <person name="Heo J."/>
            <person name="Lee D."/>
            <person name="Han B.-H."/>
            <person name="Hong S.-B."/>
            <person name="Kwon S.-W."/>
        </authorList>
    </citation>
    <scope>NUCLEOTIDE SEQUENCE [LARGE SCALE GENOMIC DNA]</scope>
    <source>
        <strain evidence="1 2">KACC 21253</strain>
    </source>
</reference>
<keyword evidence="2" id="KW-1185">Reference proteome</keyword>